<proteinExistence type="predicted"/>
<dbReference type="Proteomes" id="UP000242814">
    <property type="component" value="Unassembled WGS sequence"/>
</dbReference>
<evidence type="ECO:0000313" key="3">
    <source>
        <dbReference type="Proteomes" id="UP000242814"/>
    </source>
</evidence>
<feature type="region of interest" description="Disordered" evidence="1">
    <location>
        <begin position="1"/>
        <end position="27"/>
    </location>
</feature>
<dbReference type="EMBL" id="LZYO01000121">
    <property type="protein sequence ID" value="ODH30949.1"/>
    <property type="molecule type" value="Genomic_DNA"/>
</dbReference>
<dbReference type="AlphaFoldDB" id="A0A1D2JFQ5"/>
<evidence type="ECO:0000313" key="2">
    <source>
        <dbReference type="EMBL" id="ODH30949.1"/>
    </source>
</evidence>
<reference evidence="2 3" key="1">
    <citation type="submission" date="2016-06" db="EMBL/GenBank/DDBJ databases">
        <authorList>
            <person name="Kjaerup R.B."/>
            <person name="Dalgaard T.S."/>
            <person name="Juul-Madsen H.R."/>
        </authorList>
    </citation>
    <scope>NUCLEOTIDE SEQUENCE [LARGE SCALE GENOMIC DNA]</scope>
    <source>
        <strain evidence="2 3">Pb300</strain>
    </source>
</reference>
<accession>A0A1D2JFQ5</accession>
<comment type="caution">
    <text evidence="2">The sequence shown here is derived from an EMBL/GenBank/DDBJ whole genome shotgun (WGS) entry which is preliminary data.</text>
</comment>
<name>A0A1D2JFQ5_PARBR</name>
<gene>
    <name evidence="2" type="ORF">ACO22_03516</name>
</gene>
<evidence type="ECO:0000256" key="1">
    <source>
        <dbReference type="SAM" id="MobiDB-lite"/>
    </source>
</evidence>
<organism evidence="2 3">
    <name type="scientific">Paracoccidioides brasiliensis</name>
    <dbReference type="NCBI Taxonomy" id="121759"/>
    <lineage>
        <taxon>Eukaryota</taxon>
        <taxon>Fungi</taxon>
        <taxon>Dikarya</taxon>
        <taxon>Ascomycota</taxon>
        <taxon>Pezizomycotina</taxon>
        <taxon>Eurotiomycetes</taxon>
        <taxon>Eurotiomycetidae</taxon>
        <taxon>Onygenales</taxon>
        <taxon>Ajellomycetaceae</taxon>
        <taxon>Paracoccidioides</taxon>
    </lineage>
</organism>
<sequence>MADQCLRRTTKPRTDLHPVSTALDQARGPRKQEALMCLLAESQSRAILSSSVPGILQDTYFRQRSPHKISRAMGGAAG</sequence>
<protein>
    <submittedName>
        <fullName evidence="2">Uncharacterized protein</fullName>
    </submittedName>
</protein>